<dbReference type="InterPro" id="IPR026444">
    <property type="entry name" value="Secre_tail"/>
</dbReference>
<accession>A0A2W1MXQ3</accession>
<dbReference type="RefSeq" id="WP_111063623.1">
    <property type="nucleotide sequence ID" value="NZ_JBHUCU010000017.1"/>
</dbReference>
<gene>
    <name evidence="3" type="ORF">DNU06_12190</name>
</gene>
<dbReference type="AlphaFoldDB" id="A0A2W1MXQ3"/>
<dbReference type="Pfam" id="PF18962">
    <property type="entry name" value="Por_Secre_tail"/>
    <property type="match status" value="1"/>
</dbReference>
<organism evidence="3 4">
    <name type="scientific">Putridiphycobacter roseus</name>
    <dbReference type="NCBI Taxonomy" id="2219161"/>
    <lineage>
        <taxon>Bacteria</taxon>
        <taxon>Pseudomonadati</taxon>
        <taxon>Bacteroidota</taxon>
        <taxon>Flavobacteriia</taxon>
        <taxon>Flavobacteriales</taxon>
        <taxon>Crocinitomicaceae</taxon>
        <taxon>Putridiphycobacter</taxon>
    </lineage>
</organism>
<reference evidence="3 4" key="1">
    <citation type="submission" date="2018-06" db="EMBL/GenBank/DDBJ databases">
        <title>The draft genome sequence of Crocinitomix sp. SM1701.</title>
        <authorList>
            <person name="Zhang X."/>
        </authorList>
    </citation>
    <scope>NUCLEOTIDE SEQUENCE [LARGE SCALE GENOMIC DNA]</scope>
    <source>
        <strain evidence="3 4">SM1701</strain>
    </source>
</reference>
<dbReference type="Proteomes" id="UP000249248">
    <property type="component" value="Unassembled WGS sequence"/>
</dbReference>
<evidence type="ECO:0000313" key="3">
    <source>
        <dbReference type="EMBL" id="PZE16607.1"/>
    </source>
</evidence>
<keyword evidence="4" id="KW-1185">Reference proteome</keyword>
<keyword evidence="1" id="KW-0732">Signal</keyword>
<proteinExistence type="predicted"/>
<evidence type="ECO:0000259" key="2">
    <source>
        <dbReference type="Pfam" id="PF18962"/>
    </source>
</evidence>
<feature type="domain" description="Secretion system C-terminal sorting" evidence="2">
    <location>
        <begin position="233"/>
        <end position="300"/>
    </location>
</feature>
<protein>
    <recommendedName>
        <fullName evidence="2">Secretion system C-terminal sorting domain-containing protein</fullName>
    </recommendedName>
</protein>
<evidence type="ECO:0000313" key="4">
    <source>
        <dbReference type="Proteomes" id="UP000249248"/>
    </source>
</evidence>
<name>A0A2W1MXQ3_9FLAO</name>
<evidence type="ECO:0000256" key="1">
    <source>
        <dbReference type="ARBA" id="ARBA00022729"/>
    </source>
</evidence>
<comment type="caution">
    <text evidence="3">The sequence shown here is derived from an EMBL/GenBank/DDBJ whole genome shotgun (WGS) entry which is preliminary data.</text>
</comment>
<dbReference type="EMBL" id="QKSB01000007">
    <property type="protein sequence ID" value="PZE16607.1"/>
    <property type="molecule type" value="Genomic_DNA"/>
</dbReference>
<dbReference type="OrthoDB" id="862563at2"/>
<sequence>MFVFIITRIQSSMKYILFVFSFLIYQNSICQFSIDLGNDTVFCPAYPDTATVSHQLGINTIFNQGTPPYSYSWYMAPYTFPGSSLVFHASTFLDDTATLTPNFLGGLDEMEFFLSVTDANNQIAKDSITIYYPKFTFGLPIQYESILLGDSILTGFVNVFGGIPPLTYLWRPNHGLLDSTNTDFWTKPLQTTAYHLTLTDSAGCKGTGGTAVIVYISSLSIENLIAEENNIVLYPNPSTGIIYINDEKQSTNSVQIFDAMGRFLVEMEPSNFQFDLSNFAKGTYLLQIETDENVISRRIILK</sequence>
<dbReference type="NCBIfam" id="TIGR04183">
    <property type="entry name" value="Por_Secre_tail"/>
    <property type="match status" value="1"/>
</dbReference>